<dbReference type="AlphaFoldDB" id="A0AA38MFT0"/>
<name>A0AA38MFT0_9CUCU</name>
<evidence type="ECO:0000256" key="1">
    <source>
        <dbReference type="ARBA" id="ARBA00004141"/>
    </source>
</evidence>
<evidence type="ECO:0000256" key="5">
    <source>
        <dbReference type="SAM" id="Phobius"/>
    </source>
</evidence>
<feature type="transmembrane region" description="Helical" evidence="5">
    <location>
        <begin position="383"/>
        <end position="407"/>
    </location>
</feature>
<dbReference type="Gene3D" id="1.20.1070.10">
    <property type="entry name" value="Rhodopsin 7-helix transmembrane proteins"/>
    <property type="match status" value="1"/>
</dbReference>
<evidence type="ECO:0000256" key="6">
    <source>
        <dbReference type="SAM" id="SignalP"/>
    </source>
</evidence>
<dbReference type="GO" id="GO:0007166">
    <property type="term" value="P:cell surface receptor signaling pathway"/>
    <property type="evidence" value="ECO:0007669"/>
    <property type="project" value="InterPro"/>
</dbReference>
<comment type="subcellular location">
    <subcellularLocation>
        <location evidence="1">Membrane</location>
        <topology evidence="1">Multi-pass membrane protein</topology>
    </subcellularLocation>
</comment>
<evidence type="ECO:0000256" key="3">
    <source>
        <dbReference type="ARBA" id="ARBA00022989"/>
    </source>
</evidence>
<accession>A0AA38MFT0</accession>
<dbReference type="GO" id="GO:0008528">
    <property type="term" value="F:G protein-coupled peptide receptor activity"/>
    <property type="evidence" value="ECO:0007669"/>
    <property type="project" value="TreeGrafter"/>
</dbReference>
<dbReference type="Proteomes" id="UP001168821">
    <property type="component" value="Unassembled WGS sequence"/>
</dbReference>
<evidence type="ECO:0000256" key="2">
    <source>
        <dbReference type="ARBA" id="ARBA00022692"/>
    </source>
</evidence>
<evidence type="ECO:0000313" key="9">
    <source>
        <dbReference type="Proteomes" id="UP001168821"/>
    </source>
</evidence>
<dbReference type="GO" id="GO:0005886">
    <property type="term" value="C:plasma membrane"/>
    <property type="evidence" value="ECO:0007669"/>
    <property type="project" value="TreeGrafter"/>
</dbReference>
<dbReference type="InterPro" id="IPR017981">
    <property type="entry name" value="GPCR_2-like_7TM"/>
</dbReference>
<feature type="transmembrane region" description="Helical" evidence="5">
    <location>
        <begin position="480"/>
        <end position="506"/>
    </location>
</feature>
<feature type="chain" id="PRO_5041310664" description="G-protein coupled receptors family 2 profile 2 domain-containing protein" evidence="6">
    <location>
        <begin position="17"/>
        <end position="776"/>
    </location>
</feature>
<dbReference type="PANTHER" id="PTHR47154">
    <property type="entry name" value="G-PROTEIN COUPLED RECEPTOR MTH-RELATED"/>
    <property type="match status" value="1"/>
</dbReference>
<feature type="transmembrane region" description="Helical" evidence="5">
    <location>
        <begin position="538"/>
        <end position="559"/>
    </location>
</feature>
<evidence type="ECO:0000313" key="8">
    <source>
        <dbReference type="EMBL" id="KAJ3654384.1"/>
    </source>
</evidence>
<feature type="signal peptide" evidence="6">
    <location>
        <begin position="1"/>
        <end position="16"/>
    </location>
</feature>
<dbReference type="CDD" id="cd15039">
    <property type="entry name" value="7tmB3_Methuselah-like"/>
    <property type="match status" value="1"/>
</dbReference>
<reference evidence="8" key="1">
    <citation type="journal article" date="2023" name="G3 (Bethesda)">
        <title>Whole genome assemblies of Zophobas morio and Tenebrio molitor.</title>
        <authorList>
            <person name="Kaur S."/>
            <person name="Stinson S.A."/>
            <person name="diCenzo G.C."/>
        </authorList>
    </citation>
    <scope>NUCLEOTIDE SEQUENCE</scope>
    <source>
        <strain evidence="8">QUZm001</strain>
    </source>
</reference>
<feature type="transmembrane region" description="Helical" evidence="5">
    <location>
        <begin position="314"/>
        <end position="337"/>
    </location>
</feature>
<proteinExistence type="predicted"/>
<dbReference type="SUPFAM" id="SSF81321">
    <property type="entry name" value="Family A G protein-coupled receptor-like"/>
    <property type="match status" value="1"/>
</dbReference>
<keyword evidence="6" id="KW-0732">Signal</keyword>
<dbReference type="PANTHER" id="PTHR47154:SF2">
    <property type="entry name" value="G-PROTEIN COUPLED RECEPTOR MTH-RELATED"/>
    <property type="match status" value="1"/>
</dbReference>
<protein>
    <recommendedName>
        <fullName evidence="7">G-protein coupled receptors family 2 profile 2 domain-containing protein</fullName>
    </recommendedName>
</protein>
<organism evidence="8 9">
    <name type="scientific">Zophobas morio</name>
    <dbReference type="NCBI Taxonomy" id="2755281"/>
    <lineage>
        <taxon>Eukaryota</taxon>
        <taxon>Metazoa</taxon>
        <taxon>Ecdysozoa</taxon>
        <taxon>Arthropoda</taxon>
        <taxon>Hexapoda</taxon>
        <taxon>Insecta</taxon>
        <taxon>Pterygota</taxon>
        <taxon>Neoptera</taxon>
        <taxon>Endopterygota</taxon>
        <taxon>Coleoptera</taxon>
        <taxon>Polyphaga</taxon>
        <taxon>Cucujiformia</taxon>
        <taxon>Tenebrionidae</taxon>
        <taxon>Zophobas</taxon>
    </lineage>
</organism>
<sequence length="776" mass="88812">MLRLLLVLLAVRNCVSVNYLYPKCCDSESHLEEFQSTFLCVEDENKTTQFVTNRTNFVGAKEEGLCIDVEKTVGLFNVSGGDLVKVEELDVPVYSKCCPLNYFYNSTSHGCVKSENELPTFFRESFVKVGLRECRIIADVRVNTHDLVIDAITKYKKTKDASGQYCVDKDQSNLFVVRVCHSSYDVCDKIRCIRKCCLDGQSFINGSHCRYTFAHGLDLSPYANEVDNVNDPFAIIHDWPEIHVYALSPGKSAFRLDSRGTFIVREIDESLGKINVTRHYDIDQKEYCTEHATKPKLNAYLFFRGFPHQQQIKFVYTGIAMAISCFFLALTIIYYCISDEKRTLFGKILISYCSASFLALLLLSYFGLNTKRPEKGAVICKVIAFVIFYLTLAVITWMNVMCIDIYCTFGSSKSFSSRQHRGKDLKRFLLYCLHGWGTPLFLTILPIIFYHTNVMPFELQIIIKEEKCFLYKGDGNYAQFLFSTVPFAIMTLCNLILFVKTAIYCLQVKKEINKMNDTHLMKGEKWQKFNKFRDRFGLLLKLFFIMGISFLFEVVSTFYDFKKDDTTAIIEIIWDTFNCLQGVFIFAIFILKKRIFKKFQTKIGLQKLRKISLVSSAATQTSSLATLTNLFTHSNILHVEQETMPVFFVSMSAAEESTCRTRASLCPQLVSASAPATAASDYYKSVTIDYVNFILEHNKNTHRRPLWRERSLGLPVVAVLLPTMVILFTASTVAQRSRVPRRRGRYGRKLAVGSRLSRSRQHYAISTAPASFVQMT</sequence>
<gene>
    <name evidence="8" type="ORF">Zmor_013574</name>
</gene>
<dbReference type="EMBL" id="JALNTZ010000004">
    <property type="protein sequence ID" value="KAJ3654384.1"/>
    <property type="molecule type" value="Genomic_DNA"/>
</dbReference>
<evidence type="ECO:0000256" key="4">
    <source>
        <dbReference type="ARBA" id="ARBA00023136"/>
    </source>
</evidence>
<feature type="transmembrane region" description="Helical" evidence="5">
    <location>
        <begin position="349"/>
        <end position="368"/>
    </location>
</feature>
<keyword evidence="2 5" id="KW-0812">Transmembrane</keyword>
<dbReference type="Pfam" id="PF00002">
    <property type="entry name" value="7tm_2"/>
    <property type="match status" value="1"/>
</dbReference>
<feature type="domain" description="G-protein coupled receptors family 2 profile 2" evidence="7">
    <location>
        <begin position="313"/>
        <end position="593"/>
    </location>
</feature>
<feature type="transmembrane region" description="Helical" evidence="5">
    <location>
        <begin position="571"/>
        <end position="591"/>
    </location>
</feature>
<keyword evidence="9" id="KW-1185">Reference proteome</keyword>
<evidence type="ECO:0000259" key="7">
    <source>
        <dbReference type="PROSITE" id="PS50261"/>
    </source>
</evidence>
<feature type="transmembrane region" description="Helical" evidence="5">
    <location>
        <begin position="428"/>
        <end position="449"/>
    </location>
</feature>
<keyword evidence="4 5" id="KW-0472">Membrane</keyword>
<keyword evidence="3 5" id="KW-1133">Transmembrane helix</keyword>
<feature type="transmembrane region" description="Helical" evidence="5">
    <location>
        <begin position="712"/>
        <end position="734"/>
    </location>
</feature>
<comment type="caution">
    <text evidence="8">The sequence shown here is derived from an EMBL/GenBank/DDBJ whole genome shotgun (WGS) entry which is preliminary data.</text>
</comment>
<dbReference type="PROSITE" id="PS50261">
    <property type="entry name" value="G_PROTEIN_RECEP_F2_4"/>
    <property type="match status" value="1"/>
</dbReference>
<dbReference type="InterPro" id="IPR051384">
    <property type="entry name" value="Mth_GPCR"/>
</dbReference>
<dbReference type="InterPro" id="IPR000832">
    <property type="entry name" value="GPCR_2_secretin-like"/>
</dbReference>